<dbReference type="CDD" id="cd02859">
    <property type="entry name" value="E_set_AMPKbeta_like_N"/>
    <property type="match status" value="1"/>
</dbReference>
<gene>
    <name evidence="3" type="ORF">AVDCRST_MAG68-4158</name>
</gene>
<dbReference type="AlphaFoldDB" id="A0A6J4MH84"/>
<evidence type="ECO:0000259" key="2">
    <source>
        <dbReference type="Pfam" id="PF16561"/>
    </source>
</evidence>
<comment type="similarity">
    <text evidence="1">Belongs to the 5'-AMP-activated protein kinase beta subunit family.</text>
</comment>
<accession>A0A6J4MH84</accession>
<name>A0A6J4MH84_9BACT</name>
<dbReference type="InterPro" id="IPR014756">
    <property type="entry name" value="Ig_E-set"/>
</dbReference>
<dbReference type="Gene3D" id="2.60.40.10">
    <property type="entry name" value="Immunoglobulins"/>
    <property type="match status" value="1"/>
</dbReference>
<feature type="domain" description="AMP-activated protein kinase glycogen-binding" evidence="2">
    <location>
        <begin position="134"/>
        <end position="205"/>
    </location>
</feature>
<proteinExistence type="inferred from homology"/>
<dbReference type="Pfam" id="PF16561">
    <property type="entry name" value="AMPK1_CBM"/>
    <property type="match status" value="1"/>
</dbReference>
<organism evidence="3">
    <name type="scientific">uncultured Gemmatimonadota bacterium</name>
    <dbReference type="NCBI Taxonomy" id="203437"/>
    <lineage>
        <taxon>Bacteria</taxon>
        <taxon>Pseudomonadati</taxon>
        <taxon>Gemmatimonadota</taxon>
        <taxon>environmental samples</taxon>
    </lineage>
</organism>
<sequence length="213" mass="22581">MNERIHAHLDGDIPLHALTPAERARLAEMEDALGAAVRHLRAVPSPELAGRVMAALPAHAPRRRGALDGALDWLWRPRTLRLVFRPAYGVAGALAATAAVAVLPSVDAPGEPAPVETLAAAAPPVYVQFRLEAAGAQKVALAGTFTGWQPAVQLRETAPGEWSAVVPLRPGVHDYAFVVDGRRWVADPHAAQVDDSFGGVNSRISLPPVHQNS</sequence>
<dbReference type="InterPro" id="IPR050827">
    <property type="entry name" value="CRP1_MDG1_kinase"/>
</dbReference>
<reference evidence="3" key="1">
    <citation type="submission" date="2020-02" db="EMBL/GenBank/DDBJ databases">
        <authorList>
            <person name="Meier V. D."/>
        </authorList>
    </citation>
    <scope>NUCLEOTIDE SEQUENCE</scope>
    <source>
        <strain evidence="3">AVDCRST_MAG68</strain>
    </source>
</reference>
<dbReference type="InterPro" id="IPR013783">
    <property type="entry name" value="Ig-like_fold"/>
</dbReference>
<dbReference type="EMBL" id="CADCTW010000193">
    <property type="protein sequence ID" value="CAA9358304.1"/>
    <property type="molecule type" value="Genomic_DNA"/>
</dbReference>
<dbReference type="PANTHER" id="PTHR10343:SF84">
    <property type="entry name" value="5'-AMP-ACTIVATED PROTEIN KINASE SUBUNIT BETA-1"/>
    <property type="match status" value="1"/>
</dbReference>
<evidence type="ECO:0000256" key="1">
    <source>
        <dbReference type="ARBA" id="ARBA00010926"/>
    </source>
</evidence>
<dbReference type="PANTHER" id="PTHR10343">
    <property type="entry name" value="5'-AMP-ACTIVATED PROTEIN KINASE , BETA SUBUNIT"/>
    <property type="match status" value="1"/>
</dbReference>
<dbReference type="SUPFAM" id="SSF81296">
    <property type="entry name" value="E set domains"/>
    <property type="match status" value="1"/>
</dbReference>
<protein>
    <recommendedName>
        <fullName evidence="2">AMP-activated protein kinase glycogen-binding domain-containing protein</fullName>
    </recommendedName>
</protein>
<evidence type="ECO:0000313" key="3">
    <source>
        <dbReference type="EMBL" id="CAA9358304.1"/>
    </source>
</evidence>
<dbReference type="InterPro" id="IPR032640">
    <property type="entry name" value="AMPK1_CBM"/>
</dbReference>